<feature type="transmembrane region" description="Helical" evidence="10">
    <location>
        <begin position="457"/>
        <end position="474"/>
    </location>
</feature>
<keyword evidence="3 10" id="KW-0812">Transmembrane</keyword>
<dbReference type="SMART" id="SM00220">
    <property type="entry name" value="S_TKc"/>
    <property type="match status" value="1"/>
</dbReference>
<dbReference type="Proteomes" id="UP000003688">
    <property type="component" value="Unassembled WGS sequence"/>
</dbReference>
<keyword evidence="13" id="KW-1185">Reference proteome</keyword>
<feature type="transmembrane region" description="Helical" evidence="10">
    <location>
        <begin position="786"/>
        <end position="805"/>
    </location>
</feature>
<feature type="binding site" evidence="9">
    <location>
        <position position="102"/>
    </location>
    <ligand>
        <name>ATP</name>
        <dbReference type="ChEBI" id="CHEBI:30616"/>
    </ligand>
</feature>
<protein>
    <submittedName>
        <fullName evidence="12">Serine/threonine protein kinase</fullName>
    </submittedName>
</protein>
<comment type="subcellular location">
    <subcellularLocation>
        <location evidence="1">Membrane</location>
        <topology evidence="1">Multi-pass membrane protein</topology>
    </subcellularLocation>
</comment>
<feature type="domain" description="Protein kinase" evidence="11">
    <location>
        <begin position="73"/>
        <end position="332"/>
    </location>
</feature>
<dbReference type="GO" id="GO:0016020">
    <property type="term" value="C:membrane"/>
    <property type="evidence" value="ECO:0007669"/>
    <property type="project" value="UniProtKB-SubCell"/>
</dbReference>
<dbReference type="Gene3D" id="3.30.200.20">
    <property type="entry name" value="Phosphorylase Kinase, domain 1"/>
    <property type="match status" value="1"/>
</dbReference>
<keyword evidence="12" id="KW-0723">Serine/threonine-protein kinase</keyword>
<dbReference type="PROSITE" id="PS00108">
    <property type="entry name" value="PROTEIN_KINASE_ST"/>
    <property type="match status" value="1"/>
</dbReference>
<feature type="transmembrane region" description="Helical" evidence="10">
    <location>
        <begin position="423"/>
        <end position="445"/>
    </location>
</feature>
<evidence type="ECO:0000256" key="3">
    <source>
        <dbReference type="ARBA" id="ARBA00022692"/>
    </source>
</evidence>
<feature type="transmembrane region" description="Helical" evidence="10">
    <location>
        <begin position="380"/>
        <end position="402"/>
    </location>
</feature>
<dbReference type="InterPro" id="IPR011009">
    <property type="entry name" value="Kinase-like_dom_sf"/>
</dbReference>
<dbReference type="Pfam" id="PF00069">
    <property type="entry name" value="Pkinase"/>
    <property type="match status" value="1"/>
</dbReference>
<sequence>MSESVNIDLPECKCPGCGMELPGQMASTFCPKCLLKAGLGTQFDIEPEESTVAPRSSKSSKGLPQPGELFGHYQMIRLLGQGGMGVVYEAEDLESGRRIALKILGQALDSPDARKRFLREGQLAASINHPNSVYVFGTEEIGGTPVIAMELMVGGTLQDRLIKDGPLSVAQAVDSVLQIIAGLEAARKVGILHRDIKPSNCFIDSDGTVKIGDFGLSISTVVRTESNVTEAAALFGTPAYSSPEQLRGDELSVRSDIYSVGVMLYQLLTGRMPFEAANVVQLLATVLERRAESPAKWRPEIPKGLGRVVLRCLEKDAGDRFASYDKLREALLPYGSSAPGLATPGVRFLAGCIDVSLPIPFCSFGAQFFESRSWLLVSTLTFWTIILSYYCLFEGILGAGAGKALFGLRTVNRVGNPPGLMRAFLRAVIFVGVSMVGIDVVGVLVSDHIGNKVIEGLIAICVYFVLLALTFVPARKSNGFLGLHDFGSRTRVMLKSSMVTRPGLPSKDEQTPNTETSVRIGPYHVLGKVGETDGGEILLGYDARLLRKVWIRKLPLGTPSLGGEVRNRARAGRLRWLNDKRTEVEAWDAYEALSGRPLSNLLSEQQSWERVRFWLLDLAEELHAAQKSDSIPVMKLDHLWITDDGHAKLLDFPAPGAVLAISASEENPPVSPPASHEFLYVVAASALCGPALGMREAKRMSVALPIALHARNLLEKIRREISPQEVANQLRPLLGKIATISRARRLALIMGGLWFPIFLPLSLVFMKDEDGSSLAHMEMLWFVRLFWKYAISVVVVPCLISALLFRGGALMHGLGIVLVTKDGKLASRGRVLWRNLLAWLPLMLLPRLAVLLGLLIGLEQATSVLLPLLAILTIVSSILPGRSLQDRLAGTFPVPR</sequence>
<dbReference type="SUPFAM" id="SSF56112">
    <property type="entry name" value="Protein kinase-like (PK-like)"/>
    <property type="match status" value="1"/>
</dbReference>
<name>B9XIS8_PEDPL</name>
<proteinExistence type="predicted"/>
<feature type="transmembrane region" description="Helical" evidence="10">
    <location>
        <begin position="746"/>
        <end position="766"/>
    </location>
</feature>
<dbReference type="EMBL" id="ABOX02000018">
    <property type="protein sequence ID" value="EEF60341.1"/>
    <property type="molecule type" value="Genomic_DNA"/>
</dbReference>
<keyword evidence="6 9" id="KW-0067">ATP-binding</keyword>
<dbReference type="InterPro" id="IPR017441">
    <property type="entry name" value="Protein_kinase_ATP_BS"/>
</dbReference>
<gene>
    <name evidence="12" type="ORF">Cflav_PD3037</name>
</gene>
<dbReference type="PROSITE" id="PS00107">
    <property type="entry name" value="PROTEIN_KINASE_ATP"/>
    <property type="match status" value="1"/>
</dbReference>
<keyword evidence="7 10" id="KW-1133">Transmembrane helix</keyword>
<evidence type="ECO:0000256" key="10">
    <source>
        <dbReference type="SAM" id="Phobius"/>
    </source>
</evidence>
<keyword evidence="4 9" id="KW-0547">Nucleotide-binding</keyword>
<evidence type="ECO:0000256" key="1">
    <source>
        <dbReference type="ARBA" id="ARBA00004141"/>
    </source>
</evidence>
<evidence type="ECO:0000256" key="6">
    <source>
        <dbReference type="ARBA" id="ARBA00022840"/>
    </source>
</evidence>
<dbReference type="GO" id="GO:0004674">
    <property type="term" value="F:protein serine/threonine kinase activity"/>
    <property type="evidence" value="ECO:0007669"/>
    <property type="project" value="UniProtKB-KW"/>
</dbReference>
<keyword evidence="8 10" id="KW-0472">Membrane</keyword>
<dbReference type="InterPro" id="IPR010432">
    <property type="entry name" value="RDD"/>
</dbReference>
<feature type="transmembrane region" description="Helical" evidence="10">
    <location>
        <begin position="836"/>
        <end position="858"/>
    </location>
</feature>
<keyword evidence="2" id="KW-0808">Transferase</keyword>
<dbReference type="InterPro" id="IPR008271">
    <property type="entry name" value="Ser/Thr_kinase_AS"/>
</dbReference>
<dbReference type="InterPro" id="IPR000719">
    <property type="entry name" value="Prot_kinase_dom"/>
</dbReference>
<evidence type="ECO:0000259" key="11">
    <source>
        <dbReference type="PROSITE" id="PS50011"/>
    </source>
</evidence>
<dbReference type="PANTHER" id="PTHR43289">
    <property type="entry name" value="MITOGEN-ACTIVATED PROTEIN KINASE KINASE KINASE 20-RELATED"/>
    <property type="match status" value="1"/>
</dbReference>
<dbReference type="PANTHER" id="PTHR43289:SF34">
    <property type="entry name" value="SERINE_THREONINE-PROTEIN KINASE YBDM-RELATED"/>
    <property type="match status" value="1"/>
</dbReference>
<evidence type="ECO:0000313" key="12">
    <source>
        <dbReference type="EMBL" id="EEF60341.1"/>
    </source>
</evidence>
<evidence type="ECO:0000256" key="2">
    <source>
        <dbReference type="ARBA" id="ARBA00022679"/>
    </source>
</evidence>
<evidence type="ECO:0000256" key="5">
    <source>
        <dbReference type="ARBA" id="ARBA00022777"/>
    </source>
</evidence>
<organism evidence="12 13">
    <name type="scientific">Pedosphaera parvula (strain Ellin514)</name>
    <dbReference type="NCBI Taxonomy" id="320771"/>
    <lineage>
        <taxon>Bacteria</taxon>
        <taxon>Pseudomonadati</taxon>
        <taxon>Verrucomicrobiota</taxon>
        <taxon>Pedosphaerae</taxon>
        <taxon>Pedosphaerales</taxon>
        <taxon>Pedosphaeraceae</taxon>
        <taxon>Pedosphaera</taxon>
    </lineage>
</organism>
<evidence type="ECO:0000256" key="9">
    <source>
        <dbReference type="PROSITE-ProRule" id="PRU10141"/>
    </source>
</evidence>
<dbReference type="Pfam" id="PF06271">
    <property type="entry name" value="RDD"/>
    <property type="match status" value="1"/>
</dbReference>
<dbReference type="AlphaFoldDB" id="B9XIS8"/>
<dbReference type="STRING" id="320771.Cflav_PD3037"/>
<evidence type="ECO:0000313" key="13">
    <source>
        <dbReference type="Proteomes" id="UP000003688"/>
    </source>
</evidence>
<evidence type="ECO:0000256" key="7">
    <source>
        <dbReference type="ARBA" id="ARBA00022989"/>
    </source>
</evidence>
<dbReference type="Gene3D" id="1.10.510.10">
    <property type="entry name" value="Transferase(Phosphotransferase) domain 1"/>
    <property type="match status" value="1"/>
</dbReference>
<evidence type="ECO:0000256" key="8">
    <source>
        <dbReference type="ARBA" id="ARBA00023136"/>
    </source>
</evidence>
<reference evidence="12 13" key="1">
    <citation type="journal article" date="2011" name="J. Bacteriol.">
        <title>Genome sequence of 'Pedosphaera parvula' Ellin514, an aerobic Verrucomicrobial isolate from pasture soil.</title>
        <authorList>
            <person name="Kant R."/>
            <person name="van Passel M.W."/>
            <person name="Sangwan P."/>
            <person name="Palva A."/>
            <person name="Lucas S."/>
            <person name="Copeland A."/>
            <person name="Lapidus A."/>
            <person name="Glavina Del Rio T."/>
            <person name="Dalin E."/>
            <person name="Tice H."/>
            <person name="Bruce D."/>
            <person name="Goodwin L."/>
            <person name="Pitluck S."/>
            <person name="Chertkov O."/>
            <person name="Larimer F.W."/>
            <person name="Land M.L."/>
            <person name="Hauser L."/>
            <person name="Brettin T.S."/>
            <person name="Detter J.C."/>
            <person name="Han S."/>
            <person name="de Vos W.M."/>
            <person name="Janssen P.H."/>
            <person name="Smidt H."/>
        </authorList>
    </citation>
    <scope>NUCLEOTIDE SEQUENCE [LARGE SCALE GENOMIC DNA]</scope>
    <source>
        <strain evidence="12 13">Ellin514</strain>
    </source>
</reference>
<evidence type="ECO:0000256" key="4">
    <source>
        <dbReference type="ARBA" id="ARBA00022741"/>
    </source>
</evidence>
<dbReference type="GO" id="GO:0005524">
    <property type="term" value="F:ATP binding"/>
    <property type="evidence" value="ECO:0007669"/>
    <property type="project" value="UniProtKB-UniRule"/>
</dbReference>
<accession>B9XIS8</accession>
<dbReference type="CDD" id="cd14014">
    <property type="entry name" value="STKc_PknB_like"/>
    <property type="match status" value="1"/>
</dbReference>
<comment type="caution">
    <text evidence="12">The sequence shown here is derived from an EMBL/GenBank/DDBJ whole genome shotgun (WGS) entry which is preliminary data.</text>
</comment>
<dbReference type="PROSITE" id="PS50011">
    <property type="entry name" value="PROTEIN_KINASE_DOM"/>
    <property type="match status" value="1"/>
</dbReference>
<feature type="transmembrane region" description="Helical" evidence="10">
    <location>
        <begin position="864"/>
        <end position="881"/>
    </location>
</feature>
<keyword evidence="5 12" id="KW-0418">Kinase</keyword>